<protein>
    <submittedName>
        <fullName evidence="2">Uncharacterized protein</fullName>
    </submittedName>
</protein>
<evidence type="ECO:0000313" key="2">
    <source>
        <dbReference type="EMBL" id="TXL70757.1"/>
    </source>
</evidence>
<evidence type="ECO:0000313" key="3">
    <source>
        <dbReference type="Proteomes" id="UP000321638"/>
    </source>
</evidence>
<dbReference type="OrthoDB" id="9342581at2"/>
<dbReference type="InterPro" id="IPR046575">
    <property type="entry name" value="DUF6635"/>
</dbReference>
<feature type="transmembrane region" description="Helical" evidence="1">
    <location>
        <begin position="231"/>
        <end position="257"/>
    </location>
</feature>
<dbReference type="EMBL" id="VDUZ01000054">
    <property type="protein sequence ID" value="TXL70757.1"/>
    <property type="molecule type" value="Genomic_DNA"/>
</dbReference>
<reference evidence="2 3" key="1">
    <citation type="submission" date="2019-06" db="EMBL/GenBank/DDBJ databases">
        <title>New taxonomy in bacterial strain CC-CFT640, isolated from vineyard.</title>
        <authorList>
            <person name="Lin S.-Y."/>
            <person name="Tsai C.-F."/>
            <person name="Young C.-C."/>
        </authorList>
    </citation>
    <scope>NUCLEOTIDE SEQUENCE [LARGE SCALE GENOMIC DNA]</scope>
    <source>
        <strain evidence="2 3">CC-CFT640</strain>
    </source>
</reference>
<dbReference type="AlphaFoldDB" id="A0A5C8PAF6"/>
<organism evidence="2 3">
    <name type="scientific">Vineibacter terrae</name>
    <dbReference type="NCBI Taxonomy" id="2586908"/>
    <lineage>
        <taxon>Bacteria</taxon>
        <taxon>Pseudomonadati</taxon>
        <taxon>Pseudomonadota</taxon>
        <taxon>Alphaproteobacteria</taxon>
        <taxon>Hyphomicrobiales</taxon>
        <taxon>Vineibacter</taxon>
    </lineage>
</organism>
<dbReference type="RefSeq" id="WP_147851324.1">
    <property type="nucleotide sequence ID" value="NZ_VDUZ01000054.1"/>
</dbReference>
<gene>
    <name evidence="2" type="ORF">FHP25_33300</name>
</gene>
<dbReference type="Pfam" id="PF20340">
    <property type="entry name" value="DUF6635"/>
    <property type="match status" value="2"/>
</dbReference>
<accession>A0A5C8PAF6</accession>
<keyword evidence="1" id="KW-1133">Transmembrane helix</keyword>
<feature type="transmembrane region" description="Helical" evidence="1">
    <location>
        <begin position="190"/>
        <end position="211"/>
    </location>
</feature>
<comment type="caution">
    <text evidence="2">The sequence shown here is derived from an EMBL/GenBank/DDBJ whole genome shotgun (WGS) entry which is preliminary data.</text>
</comment>
<name>A0A5C8PAF6_9HYPH</name>
<proteinExistence type="predicted"/>
<keyword evidence="1" id="KW-0472">Membrane</keyword>
<keyword evidence="1" id="KW-0812">Transmembrane</keyword>
<dbReference type="Proteomes" id="UP000321638">
    <property type="component" value="Unassembled WGS sequence"/>
</dbReference>
<sequence>MDDAARRYFASRRDRVKPFVDRHFSLTGAAAIHRKALGWDLARAPANLMLAVPHLAVRLAASWTRSLGPPRAAEFLKARKLLFETDVAREVEWLIMIEFLELPFGQGSIRRSDKDALADMILSDPRLAETFDEALTEIGRRAGDGDFRRRLEDALATYGGTRAASADMATSLLSLATGAMALKQATPGMVSLGPALAAVIAHNAAVASFPLGAWAGGVWYGMFPVAATPALVASVTGGLLVVAAMAGAFAGLITDPLQRRLGLHRRRLIRLVAALEDGFFNDGGNGFVARDQYVARLLDLADLIGSAWRLAVR</sequence>
<evidence type="ECO:0000256" key="1">
    <source>
        <dbReference type="SAM" id="Phobius"/>
    </source>
</evidence>
<keyword evidence="3" id="KW-1185">Reference proteome</keyword>